<dbReference type="InterPro" id="IPR036167">
    <property type="entry name" value="tRNA_intron_Endo_cat-like_sf"/>
</dbReference>
<keyword evidence="3" id="KW-0819">tRNA processing</keyword>
<evidence type="ECO:0000313" key="8">
    <source>
        <dbReference type="Proteomes" id="UP001141327"/>
    </source>
</evidence>
<comment type="catalytic activity">
    <reaction evidence="5">
        <text>pretRNA = a 3'-half-tRNA molecule with a 5'-OH end + a 5'-half-tRNA molecule with a 2',3'-cyclic phosphate end + an intron with a 2',3'-cyclic phosphate and a 5'-hydroxyl terminus.</text>
        <dbReference type="EC" id="4.6.1.16"/>
    </reaction>
</comment>
<reference evidence="7" key="1">
    <citation type="journal article" date="2022" name="bioRxiv">
        <title>Genomics of Preaxostyla Flagellates Illuminates Evolutionary Transitions and the Path Towards Mitochondrial Loss.</title>
        <authorList>
            <person name="Novak L.V.F."/>
            <person name="Treitli S.C."/>
            <person name="Pyrih J."/>
            <person name="Halakuc P."/>
            <person name="Pipaliya S.V."/>
            <person name="Vacek V."/>
            <person name="Brzon O."/>
            <person name="Soukal P."/>
            <person name="Eme L."/>
            <person name="Dacks J.B."/>
            <person name="Karnkowska A."/>
            <person name="Elias M."/>
            <person name="Hampl V."/>
        </authorList>
    </citation>
    <scope>NUCLEOTIDE SEQUENCE</scope>
    <source>
        <strain evidence="7">RCP-MX</strain>
    </source>
</reference>
<sequence length="338" mass="37239">MLVNDSRVVSNLRLQHHILGSEIGTILRDKQQNFNLTLPTIYPPEVALLATAHRLLPEEEKVDHLTEAIAGFHVGVSSERPQPCQFCGGTYNLSHCSLTRQLAVQANPFRYAVLHDLWEQRFLVALAGPKFGVDFVAYEDDPSLTHGRYMVMVLPPPPSGVLQWPLSTRYIASLYRLAAAVHKELVLALVYPPGPNTADPELAPCPLEALRLSYSQPGPPPQAPPPPVVAPIPIGGLTLQQPPIPQPLLRTRGGTGVVTVDPHFGSVAHPRLVVRYVRVQVQDWTRRYVDPNPVAESPALSQEPPFGGLVTMAGAPLHDTSPPRLRLHLCFDERLHHH</sequence>
<evidence type="ECO:0000256" key="4">
    <source>
        <dbReference type="ARBA" id="ARBA00023239"/>
    </source>
</evidence>
<evidence type="ECO:0000256" key="1">
    <source>
        <dbReference type="ARBA" id="ARBA00008078"/>
    </source>
</evidence>
<keyword evidence="4" id="KW-0456">Lyase</keyword>
<dbReference type="SUPFAM" id="SSF53032">
    <property type="entry name" value="tRNA-intron endonuclease catalytic domain-like"/>
    <property type="match status" value="1"/>
</dbReference>
<feature type="domain" description="tRNA intron endonuclease catalytic" evidence="6">
    <location>
        <begin position="110"/>
        <end position="190"/>
    </location>
</feature>
<dbReference type="InterPro" id="IPR006677">
    <property type="entry name" value="tRNA_intron_Endonuc_cat-like"/>
</dbReference>
<dbReference type="EMBL" id="JAPMOS010000001">
    <property type="protein sequence ID" value="KAJ4462909.1"/>
    <property type="molecule type" value="Genomic_DNA"/>
</dbReference>
<dbReference type="Proteomes" id="UP001141327">
    <property type="component" value="Unassembled WGS sequence"/>
</dbReference>
<comment type="similarity">
    <text evidence="1">Belongs to the tRNA-intron endonuclease family.</text>
</comment>
<dbReference type="InterPro" id="IPR011856">
    <property type="entry name" value="tRNA_endonuc-like_dom_sf"/>
</dbReference>
<evidence type="ECO:0000256" key="3">
    <source>
        <dbReference type="ARBA" id="ARBA00022694"/>
    </source>
</evidence>
<proteinExistence type="inferred from homology"/>
<dbReference type="CDD" id="cd22363">
    <property type="entry name" value="tRNA-intron_lyase_C"/>
    <property type="match status" value="1"/>
</dbReference>
<dbReference type="Gene3D" id="3.40.1350.10">
    <property type="match status" value="1"/>
</dbReference>
<keyword evidence="8" id="KW-1185">Reference proteome</keyword>
<accession>A0ABQ8UUY0</accession>
<organism evidence="7 8">
    <name type="scientific">Paratrimastix pyriformis</name>
    <dbReference type="NCBI Taxonomy" id="342808"/>
    <lineage>
        <taxon>Eukaryota</taxon>
        <taxon>Metamonada</taxon>
        <taxon>Preaxostyla</taxon>
        <taxon>Paratrimastigidae</taxon>
        <taxon>Paratrimastix</taxon>
    </lineage>
</organism>
<evidence type="ECO:0000259" key="6">
    <source>
        <dbReference type="Pfam" id="PF01974"/>
    </source>
</evidence>
<evidence type="ECO:0000313" key="7">
    <source>
        <dbReference type="EMBL" id="KAJ4462909.1"/>
    </source>
</evidence>
<evidence type="ECO:0000256" key="2">
    <source>
        <dbReference type="ARBA" id="ARBA00012573"/>
    </source>
</evidence>
<comment type="caution">
    <text evidence="7">The sequence shown here is derived from an EMBL/GenBank/DDBJ whole genome shotgun (WGS) entry which is preliminary data.</text>
</comment>
<dbReference type="EC" id="4.6.1.16" evidence="2"/>
<dbReference type="PANTHER" id="PTHR13070">
    <property type="entry name" value="TRNA-SPLICING ENDONUCLEASE SUBUNIT SEN34-RELATED"/>
    <property type="match status" value="1"/>
</dbReference>
<name>A0ABQ8UUY0_9EUKA</name>
<protein>
    <recommendedName>
        <fullName evidence="2">tRNA-intron lyase</fullName>
        <ecNumber evidence="2">4.6.1.16</ecNumber>
    </recommendedName>
</protein>
<evidence type="ECO:0000256" key="5">
    <source>
        <dbReference type="ARBA" id="ARBA00034031"/>
    </source>
</evidence>
<dbReference type="Pfam" id="PF01974">
    <property type="entry name" value="tRNA_int_endo"/>
    <property type="match status" value="1"/>
</dbReference>
<gene>
    <name evidence="7" type="ORF">PAPYR_123</name>
</gene>
<dbReference type="PANTHER" id="PTHR13070:SF0">
    <property type="entry name" value="TRNA-SPLICING ENDONUCLEASE SUBUNIT SEN34"/>
    <property type="match status" value="1"/>
</dbReference>